<dbReference type="GO" id="GO:0006310">
    <property type="term" value="P:DNA recombination"/>
    <property type="evidence" value="ECO:0007669"/>
    <property type="project" value="UniProtKB-KW"/>
</dbReference>
<evidence type="ECO:0000313" key="6">
    <source>
        <dbReference type="EMBL" id="ACB54646.1"/>
    </source>
</evidence>
<dbReference type="PROSITE" id="PS51898">
    <property type="entry name" value="TYR_RECOMBINASE"/>
    <property type="match status" value="1"/>
</dbReference>
<evidence type="ECO:0000256" key="2">
    <source>
        <dbReference type="ARBA" id="ARBA00023125"/>
    </source>
</evidence>
<comment type="similarity">
    <text evidence="1">Belongs to the 'phage' integrase family.</text>
</comment>
<sequence length="218" mass="24555">MKRERHGKAKILTPEEIYLLFNQGLKTQRDRTLFGFCLYTACRINEAVTQLTADAYDRLGTVRPYMTIRKGNSKGKLASRTIPTSEDLRHLLGQYRPNSENEYLFPGRWNKGHLHPDSASLILRKACRSIGLEGVSTHSFRRTALTQMSDANIPFRVIAEISGHHNLTQLHAYLEVKPDQVKGAIASLSSLSYIGKSSFRDPQPLQDNSTPSPTHPHS</sequence>
<dbReference type="PANTHER" id="PTHR30349">
    <property type="entry name" value="PHAGE INTEGRASE-RELATED"/>
    <property type="match status" value="1"/>
</dbReference>
<keyword evidence="7" id="KW-1185">Reference proteome</keyword>
<dbReference type="InterPro" id="IPR013762">
    <property type="entry name" value="Integrase-like_cat_sf"/>
</dbReference>
<dbReference type="InterPro" id="IPR050090">
    <property type="entry name" value="Tyrosine_recombinase_XerCD"/>
</dbReference>
<evidence type="ECO:0000259" key="5">
    <source>
        <dbReference type="PROSITE" id="PS51898"/>
    </source>
</evidence>
<dbReference type="KEGG" id="cyt:cce_5300"/>
<dbReference type="GO" id="GO:0015074">
    <property type="term" value="P:DNA integration"/>
    <property type="evidence" value="ECO:0007669"/>
    <property type="project" value="InterPro"/>
</dbReference>
<dbReference type="InterPro" id="IPR002104">
    <property type="entry name" value="Integrase_catalytic"/>
</dbReference>
<evidence type="ECO:0000256" key="4">
    <source>
        <dbReference type="SAM" id="MobiDB-lite"/>
    </source>
</evidence>
<dbReference type="EMBL" id="CP000811">
    <property type="protein sequence ID" value="ACB54646.1"/>
    <property type="molecule type" value="Genomic_DNA"/>
</dbReference>
<accession>B1X3D5</accession>
<proteinExistence type="inferred from homology"/>
<gene>
    <name evidence="6" type="ordered locus">cce_5300</name>
</gene>
<keyword evidence="6" id="KW-0614">Plasmid</keyword>
<dbReference type="Proteomes" id="UP000001203">
    <property type="component" value="Plasmid D"/>
</dbReference>
<feature type="domain" description="Tyr recombinase" evidence="5">
    <location>
        <begin position="7"/>
        <end position="186"/>
    </location>
</feature>
<evidence type="ECO:0000256" key="1">
    <source>
        <dbReference type="ARBA" id="ARBA00008857"/>
    </source>
</evidence>
<dbReference type="PANTHER" id="PTHR30349:SF41">
    <property type="entry name" value="INTEGRASE_RECOMBINASE PROTEIN MJ0367-RELATED"/>
    <property type="match status" value="1"/>
</dbReference>
<evidence type="ECO:0000313" key="7">
    <source>
        <dbReference type="Proteomes" id="UP000001203"/>
    </source>
</evidence>
<dbReference type="RefSeq" id="WP_009547976.1">
    <property type="nucleotide sequence ID" value="NC_010543.1"/>
</dbReference>
<dbReference type="GO" id="GO:0003677">
    <property type="term" value="F:DNA binding"/>
    <property type="evidence" value="ECO:0007669"/>
    <property type="project" value="UniProtKB-KW"/>
</dbReference>
<keyword evidence="2" id="KW-0238">DNA-binding</keyword>
<dbReference type="Gene3D" id="1.10.443.10">
    <property type="entry name" value="Intergrase catalytic core"/>
    <property type="match status" value="1"/>
</dbReference>
<dbReference type="AlphaFoldDB" id="B1X3D5"/>
<dbReference type="InterPro" id="IPR011010">
    <property type="entry name" value="DNA_brk_join_enz"/>
</dbReference>
<keyword evidence="3" id="KW-0233">DNA recombination</keyword>
<name>B1X3D5_CROS5</name>
<reference evidence="6 7" key="1">
    <citation type="journal article" date="2008" name="Proc. Natl. Acad. Sci. U.S.A.">
        <title>The genome of Cyanothece 51142, a unicellular diazotrophic cyanobacterium important in the marine nitrogen cycle.</title>
        <authorList>
            <person name="Welsh E.A."/>
            <person name="Liberton M."/>
            <person name="Stoeckel J."/>
            <person name="Loh T."/>
            <person name="Elvitigala T."/>
            <person name="Wang C."/>
            <person name="Wollam A."/>
            <person name="Fulton R.S."/>
            <person name="Clifton S.W."/>
            <person name="Jacobs J.M."/>
            <person name="Aurora R."/>
            <person name="Ghosh B.K."/>
            <person name="Sherman L.A."/>
            <person name="Smith R.D."/>
            <person name="Wilson R.K."/>
            <person name="Pakrasi H.B."/>
        </authorList>
    </citation>
    <scope>NUCLEOTIDE SEQUENCE [LARGE SCALE GENOMIC DNA]</scope>
    <source>
        <strain evidence="7">ATCC 51142 / BH68</strain>
        <plasmid evidence="7">D</plasmid>
    </source>
</reference>
<protein>
    <submittedName>
        <fullName evidence="6">Probable integrase/recombinase</fullName>
    </submittedName>
</protein>
<dbReference type="Pfam" id="PF00589">
    <property type="entry name" value="Phage_integrase"/>
    <property type="match status" value="1"/>
</dbReference>
<geneLocation type="plasmid" evidence="6 7">
    <name>D</name>
</geneLocation>
<dbReference type="HOGENOM" id="CLU_027562_29_2_3"/>
<dbReference type="SUPFAM" id="SSF56349">
    <property type="entry name" value="DNA breaking-rejoining enzymes"/>
    <property type="match status" value="1"/>
</dbReference>
<feature type="region of interest" description="Disordered" evidence="4">
    <location>
        <begin position="198"/>
        <end position="218"/>
    </location>
</feature>
<evidence type="ECO:0000256" key="3">
    <source>
        <dbReference type="ARBA" id="ARBA00023172"/>
    </source>
</evidence>
<dbReference type="eggNOG" id="COG0582">
    <property type="taxonomic scope" value="Bacteria"/>
</dbReference>
<organism evidence="6 7">
    <name type="scientific">Crocosphaera subtropica (strain ATCC 51142 / BH68)</name>
    <name type="common">Cyanothece sp. (strain ATCC 51142)</name>
    <dbReference type="NCBI Taxonomy" id="43989"/>
    <lineage>
        <taxon>Bacteria</taxon>
        <taxon>Bacillati</taxon>
        <taxon>Cyanobacteriota</taxon>
        <taxon>Cyanophyceae</taxon>
        <taxon>Oscillatoriophycideae</taxon>
        <taxon>Chroococcales</taxon>
        <taxon>Aphanothecaceae</taxon>
        <taxon>Crocosphaera</taxon>
        <taxon>Crocosphaera subtropica</taxon>
    </lineage>
</organism>
<dbReference type="OrthoDB" id="456420at2"/>